<dbReference type="InterPro" id="IPR001304">
    <property type="entry name" value="C-type_lectin-like"/>
</dbReference>
<evidence type="ECO:0000313" key="4">
    <source>
        <dbReference type="EMBL" id="KAK4879315.1"/>
    </source>
</evidence>
<comment type="caution">
    <text evidence="4">The sequence shown here is derived from an EMBL/GenBank/DDBJ whole genome shotgun (WGS) entry which is preliminary data.</text>
</comment>
<feature type="region of interest" description="Disordered" evidence="2">
    <location>
        <begin position="186"/>
        <end position="214"/>
    </location>
</feature>
<dbReference type="PROSITE" id="PS00615">
    <property type="entry name" value="C_TYPE_LECTIN_1"/>
    <property type="match status" value="1"/>
</dbReference>
<evidence type="ECO:0000256" key="2">
    <source>
        <dbReference type="SAM" id="MobiDB-lite"/>
    </source>
</evidence>
<dbReference type="PANTHER" id="PTHR21407">
    <property type="entry name" value="RE43931P-RELATED"/>
    <property type="match status" value="1"/>
</dbReference>
<dbReference type="InterPro" id="IPR016187">
    <property type="entry name" value="CTDL_fold"/>
</dbReference>
<dbReference type="Proteomes" id="UP001353858">
    <property type="component" value="Unassembled WGS sequence"/>
</dbReference>
<dbReference type="Gene3D" id="3.10.100.10">
    <property type="entry name" value="Mannose-Binding Protein A, subunit A"/>
    <property type="match status" value="1"/>
</dbReference>
<dbReference type="AlphaFoldDB" id="A0AAN7SQX8"/>
<dbReference type="InterPro" id="IPR016186">
    <property type="entry name" value="C-type_lectin-like/link_sf"/>
</dbReference>
<feature type="domain" description="C-type lectin" evidence="3">
    <location>
        <begin position="111"/>
        <end position="247"/>
    </location>
</feature>
<dbReference type="CDD" id="cd00037">
    <property type="entry name" value="CLECT"/>
    <property type="match status" value="1"/>
</dbReference>
<dbReference type="PANTHER" id="PTHR21407:SF3">
    <property type="entry name" value="LD12305P"/>
    <property type="match status" value="1"/>
</dbReference>
<sequence>MKSLNNQENDRIQINNIDEENWINHYEQLWYNENADETTIQKEDFKKMKVIAIVLASVFCAVSAQFPNGRILEPPVPHLCAQRVIHERTPDGKGYFMSWRDANLRGTEEDWLGARNYCRQRCMDAISLETSAENEWIKQRLVNENVKYIWTSGRLCDFKGCDRPDLQPVSVNGWFWTAVLQKLPPSTQREQNDWSETGGIGRPQPDNREAQQGGASENCLAVLNNFYKDGVNWHDVACHHRKPFVCEENEALLKYIRYHNPQLRV</sequence>
<dbReference type="InterPro" id="IPR018378">
    <property type="entry name" value="C-type_lectin_CS"/>
</dbReference>
<keyword evidence="5" id="KW-1185">Reference proteome</keyword>
<evidence type="ECO:0000256" key="1">
    <source>
        <dbReference type="ARBA" id="ARBA00023157"/>
    </source>
</evidence>
<evidence type="ECO:0000313" key="5">
    <source>
        <dbReference type="Proteomes" id="UP001353858"/>
    </source>
</evidence>
<proteinExistence type="predicted"/>
<protein>
    <recommendedName>
        <fullName evidence="3">C-type lectin domain-containing protein</fullName>
    </recommendedName>
</protein>
<accession>A0AAN7SQX8</accession>
<gene>
    <name evidence="4" type="ORF">RN001_007461</name>
</gene>
<dbReference type="EMBL" id="JARPUR010000003">
    <property type="protein sequence ID" value="KAK4879315.1"/>
    <property type="molecule type" value="Genomic_DNA"/>
</dbReference>
<organism evidence="4 5">
    <name type="scientific">Aquatica leii</name>
    <dbReference type="NCBI Taxonomy" id="1421715"/>
    <lineage>
        <taxon>Eukaryota</taxon>
        <taxon>Metazoa</taxon>
        <taxon>Ecdysozoa</taxon>
        <taxon>Arthropoda</taxon>
        <taxon>Hexapoda</taxon>
        <taxon>Insecta</taxon>
        <taxon>Pterygota</taxon>
        <taxon>Neoptera</taxon>
        <taxon>Endopterygota</taxon>
        <taxon>Coleoptera</taxon>
        <taxon>Polyphaga</taxon>
        <taxon>Elateriformia</taxon>
        <taxon>Elateroidea</taxon>
        <taxon>Lampyridae</taxon>
        <taxon>Luciolinae</taxon>
        <taxon>Aquatica</taxon>
    </lineage>
</organism>
<reference evidence="5" key="1">
    <citation type="submission" date="2023-01" db="EMBL/GenBank/DDBJ databases">
        <title>Key to firefly adult light organ development and bioluminescence: homeobox transcription factors regulate luciferase expression and transportation to peroxisome.</title>
        <authorList>
            <person name="Fu X."/>
        </authorList>
    </citation>
    <scope>NUCLEOTIDE SEQUENCE [LARGE SCALE GENOMIC DNA]</scope>
</reference>
<dbReference type="SUPFAM" id="SSF56436">
    <property type="entry name" value="C-type lectin-like"/>
    <property type="match status" value="1"/>
</dbReference>
<name>A0AAN7SQX8_9COLE</name>
<evidence type="ECO:0000259" key="3">
    <source>
        <dbReference type="PROSITE" id="PS50041"/>
    </source>
</evidence>
<dbReference type="PROSITE" id="PS50041">
    <property type="entry name" value="C_TYPE_LECTIN_2"/>
    <property type="match status" value="1"/>
</dbReference>
<keyword evidence="1" id="KW-1015">Disulfide bond</keyword>